<sequence>MDENKFKRDYKFKSQEGAHGGNINKWIIIIGGAIVILLAYLLR</sequence>
<name>A0A8H9KX79_9SPHI</name>
<reference evidence="2" key="1">
    <citation type="journal article" date="2014" name="Int. J. Syst. Evol. Microbiol.">
        <title>Complete genome sequence of Corynebacterium casei LMG S-19264T (=DSM 44701T), isolated from a smear-ripened cheese.</title>
        <authorList>
            <consortium name="US DOE Joint Genome Institute (JGI-PGF)"/>
            <person name="Walter F."/>
            <person name="Albersmeier A."/>
            <person name="Kalinowski J."/>
            <person name="Ruckert C."/>
        </authorList>
    </citation>
    <scope>NUCLEOTIDE SEQUENCE</scope>
    <source>
        <strain evidence="2">CGMCC 1.15966</strain>
    </source>
</reference>
<keyword evidence="3" id="KW-1185">Reference proteome</keyword>
<keyword evidence="1" id="KW-0812">Transmembrane</keyword>
<proteinExistence type="predicted"/>
<evidence type="ECO:0000256" key="1">
    <source>
        <dbReference type="SAM" id="Phobius"/>
    </source>
</evidence>
<evidence type="ECO:0000313" key="2">
    <source>
        <dbReference type="EMBL" id="GGE33993.1"/>
    </source>
</evidence>
<keyword evidence="1" id="KW-0472">Membrane</keyword>
<evidence type="ECO:0000313" key="3">
    <source>
        <dbReference type="Proteomes" id="UP000614460"/>
    </source>
</evidence>
<feature type="transmembrane region" description="Helical" evidence="1">
    <location>
        <begin position="23"/>
        <end position="42"/>
    </location>
</feature>
<dbReference type="RefSeq" id="WP_256962472.1">
    <property type="nucleotide sequence ID" value="NZ_BMKM01000015.1"/>
</dbReference>
<protein>
    <submittedName>
        <fullName evidence="2">Uncharacterized protein</fullName>
    </submittedName>
</protein>
<dbReference type="AlphaFoldDB" id="A0A8H9KX79"/>
<accession>A0A8H9KX79</accession>
<gene>
    <name evidence="2" type="ORF">GCM10011516_34530</name>
</gene>
<reference evidence="2" key="2">
    <citation type="submission" date="2020-09" db="EMBL/GenBank/DDBJ databases">
        <authorList>
            <person name="Sun Q."/>
            <person name="Zhou Y."/>
        </authorList>
    </citation>
    <scope>NUCLEOTIDE SEQUENCE</scope>
    <source>
        <strain evidence="2">CGMCC 1.15966</strain>
    </source>
</reference>
<keyword evidence="1" id="KW-1133">Transmembrane helix</keyword>
<organism evidence="2 3">
    <name type="scientific">Sphingobacterium cellulitidis</name>
    <dbReference type="NCBI Taxonomy" id="1768011"/>
    <lineage>
        <taxon>Bacteria</taxon>
        <taxon>Pseudomonadati</taxon>
        <taxon>Bacteroidota</taxon>
        <taxon>Sphingobacteriia</taxon>
        <taxon>Sphingobacteriales</taxon>
        <taxon>Sphingobacteriaceae</taxon>
        <taxon>Sphingobacterium</taxon>
    </lineage>
</organism>
<dbReference type="EMBL" id="BMKM01000015">
    <property type="protein sequence ID" value="GGE33993.1"/>
    <property type="molecule type" value="Genomic_DNA"/>
</dbReference>
<dbReference type="Proteomes" id="UP000614460">
    <property type="component" value="Unassembled WGS sequence"/>
</dbReference>
<comment type="caution">
    <text evidence="2">The sequence shown here is derived from an EMBL/GenBank/DDBJ whole genome shotgun (WGS) entry which is preliminary data.</text>
</comment>